<sequence>CSRRPRRTGASRASMGSRPTAEVGARARRPRLASPPGHGDTSISPHLPRPGTGRWPAR</sequence>
<protein>
    <submittedName>
        <fullName evidence="2">Uncharacterized protein</fullName>
    </submittedName>
</protein>
<dbReference type="AlphaFoldDB" id="A0A6J4HN81"/>
<proteinExistence type="predicted"/>
<reference evidence="2" key="1">
    <citation type="submission" date="2020-02" db="EMBL/GenBank/DDBJ databases">
        <authorList>
            <person name="Meier V. D."/>
        </authorList>
    </citation>
    <scope>NUCLEOTIDE SEQUENCE</scope>
    <source>
        <strain evidence="2">AVDCRST_MAG20</strain>
    </source>
</reference>
<feature type="non-terminal residue" evidence="2">
    <location>
        <position position="1"/>
    </location>
</feature>
<evidence type="ECO:0000313" key="2">
    <source>
        <dbReference type="EMBL" id="CAA9229002.1"/>
    </source>
</evidence>
<feature type="region of interest" description="Disordered" evidence="1">
    <location>
        <begin position="1"/>
        <end position="58"/>
    </location>
</feature>
<evidence type="ECO:0000256" key="1">
    <source>
        <dbReference type="SAM" id="MobiDB-lite"/>
    </source>
</evidence>
<organism evidence="2">
    <name type="scientific">uncultured Acidimicrobiales bacterium</name>
    <dbReference type="NCBI Taxonomy" id="310071"/>
    <lineage>
        <taxon>Bacteria</taxon>
        <taxon>Bacillati</taxon>
        <taxon>Actinomycetota</taxon>
        <taxon>Acidimicrobiia</taxon>
        <taxon>Acidimicrobiales</taxon>
        <taxon>environmental samples</taxon>
    </lineage>
</organism>
<feature type="non-terminal residue" evidence="2">
    <location>
        <position position="58"/>
    </location>
</feature>
<accession>A0A6J4HN81</accession>
<gene>
    <name evidence="2" type="ORF">AVDCRST_MAG20-1132</name>
</gene>
<dbReference type="EMBL" id="CADCSY010000046">
    <property type="protein sequence ID" value="CAA9229002.1"/>
    <property type="molecule type" value="Genomic_DNA"/>
</dbReference>
<name>A0A6J4HN81_9ACTN</name>